<sequence>MLNFFSKLFGSKSERDVKGINPIVDKVKAEFAKLEVLSHDELRAKTIQFKQIIAEKLAGIDEQIAAIKEQTDNNPDLDVSEKVELYTQLDKLGKDRDKELEVVLMDILPEAFAVVKETARRLAGNPAIEVTATPFDRDLASRKKNVIIQGDKAIHHNTWIAAGNEVTWNMVHYDVQLIGGIVLHQGKIAEMATGEGKTLVATLPAYLNALAGQGVHIVTVNDYLARRDSEWMGPLYEFHGLSVDCIDKHEPNSDARRRAYLADITFGTNNEFGFDYLRDNMTRSPEELVQRKLHFAMVDEVDSVLVDDARTPLIISGPIPRGDEHEFYELKPRIERLVNAQRNYITGVLNEAKKQINDGKTGIDDGGLALLRAHRGLPKNKALIKFLSEGSNRQVLQKTENHYMQDQNKEMPKVDAELFFVIDEKSNSVELAEKGIELITASGEDPNFFVMPDVGTEIAAIEKSDLSAEDKIAQKDALMRDFSIKSERIHSVNQLLKAYTLFEKDTEYIVDDGKVKIVDEQTGRVLDGRRYSDGLHQAIEAKENVKVEDATQTFATITLQNYFRMYHKLCGMTGTAVTEAGELWQIYKLDVVEIPTNTPTRREDRQDLVYRTVREKYNAVADEIVKMTQAGRPVLVGTTSVEISELLSRMLKLRGIKHNVLNAKMHQKEADIVAEAGKAGTVTIATNMAGRGTDIKLGPGVKEAGGLAIIGTERHESRRVDRQLRGRAGRQGDPGSSQFFVSLEDNLMRLFGSERISSLMVRMGIEEGEVIQHSMISKSIERAQKKVEENNFGIRKRLLEYDDVMNSQRTVIYAKRKNALFGERLDVDINNTIFDVVEDIVTEYKESNNYEGFKLEVIRIFSVDVELSEDEFSSISINNLVDKTFAEVTEFYKRKSDAIANQAYPVLKDVFETRGAQVENIVVPFTDGVHGIQIAVPLKKSVENHGQEVIKSFEKNVVLYLIDDAWKEHLREMDELKQSVQNAVYEQKDPLLVYKFEAFELFRQMLANVNKELVSFLFRGGIPVQQQHPEEIREARPQPKTDMRQVKASKAEVVHESNGVPMDDTRELEKASPVRVEQRIGRNDPCPCGSGKKYKNCHGIGQA</sequence>
<keyword evidence="15 16" id="KW-0472">Membrane</keyword>
<keyword evidence="8" id="KW-0479">Metal-binding</keyword>
<evidence type="ECO:0000313" key="22">
    <source>
        <dbReference type="EMBL" id="GAA4929034.1"/>
    </source>
</evidence>
<keyword evidence="5 16" id="KW-1003">Cell membrane</keyword>
<accession>A0ABP9G5H6</accession>
<dbReference type="CDD" id="cd18803">
    <property type="entry name" value="SF2_C_secA"/>
    <property type="match status" value="1"/>
</dbReference>
<organism evidence="22 23">
    <name type="scientific">Mucilaginibacter defluvii</name>
    <dbReference type="NCBI Taxonomy" id="1196019"/>
    <lineage>
        <taxon>Bacteria</taxon>
        <taxon>Pseudomonadati</taxon>
        <taxon>Bacteroidota</taxon>
        <taxon>Sphingobacteriia</taxon>
        <taxon>Sphingobacteriales</taxon>
        <taxon>Sphingobacteriaceae</taxon>
        <taxon>Mucilaginibacter</taxon>
    </lineage>
</organism>
<dbReference type="SMART" id="SM00958">
    <property type="entry name" value="SecA_PP_bind"/>
    <property type="match status" value="1"/>
</dbReference>
<dbReference type="InterPro" id="IPR011116">
    <property type="entry name" value="SecA_Wing/Scaffold"/>
</dbReference>
<dbReference type="Pfam" id="PF21090">
    <property type="entry name" value="P-loop_SecA"/>
    <property type="match status" value="2"/>
</dbReference>
<keyword evidence="12 16" id="KW-0653">Protein transport</keyword>
<dbReference type="CDD" id="cd17928">
    <property type="entry name" value="DEXDc_SecA"/>
    <property type="match status" value="1"/>
</dbReference>
<dbReference type="InterPro" id="IPR000185">
    <property type="entry name" value="SecA"/>
</dbReference>
<keyword evidence="14 16" id="KW-0811">Translocation</keyword>
<evidence type="ECO:0000256" key="9">
    <source>
        <dbReference type="ARBA" id="ARBA00022741"/>
    </source>
</evidence>
<evidence type="ECO:0000259" key="19">
    <source>
        <dbReference type="PROSITE" id="PS51192"/>
    </source>
</evidence>
<evidence type="ECO:0000256" key="1">
    <source>
        <dbReference type="ARBA" id="ARBA00001947"/>
    </source>
</evidence>
<dbReference type="SUPFAM" id="SSF81767">
    <property type="entry name" value="Pre-protein crosslinking domain of SecA"/>
    <property type="match status" value="1"/>
</dbReference>
<feature type="domain" description="Helicase C-terminal" evidence="20">
    <location>
        <begin position="612"/>
        <end position="788"/>
    </location>
</feature>
<evidence type="ECO:0000256" key="11">
    <source>
        <dbReference type="ARBA" id="ARBA00022840"/>
    </source>
</evidence>
<evidence type="ECO:0000256" key="16">
    <source>
        <dbReference type="HAMAP-Rule" id="MF_01382"/>
    </source>
</evidence>
<dbReference type="InterPro" id="IPR004027">
    <property type="entry name" value="SEC_C_motif"/>
</dbReference>
<dbReference type="PANTHER" id="PTHR30612">
    <property type="entry name" value="SECA INNER MEMBRANE COMPONENT OF SEC PROTEIN SECRETION SYSTEM"/>
    <property type="match status" value="1"/>
</dbReference>
<dbReference type="InterPro" id="IPR001650">
    <property type="entry name" value="Helicase_C-like"/>
</dbReference>
<comment type="subunit">
    <text evidence="16">Monomer and homodimer. Part of the essential Sec protein translocation apparatus which comprises SecA, SecYEG and auxiliary proteins SecDF. Other proteins may also be involved.</text>
</comment>
<dbReference type="Pfam" id="PF01043">
    <property type="entry name" value="SecA_PP_bind"/>
    <property type="match status" value="1"/>
</dbReference>
<keyword evidence="9 16" id="KW-0547">Nucleotide-binding</keyword>
<dbReference type="InterPro" id="IPR011115">
    <property type="entry name" value="SecA_DEAD"/>
</dbReference>
<dbReference type="PROSITE" id="PS51192">
    <property type="entry name" value="HELICASE_ATP_BIND_1"/>
    <property type="match status" value="1"/>
</dbReference>
<keyword evidence="10" id="KW-0862">Zinc</keyword>
<evidence type="ECO:0000259" key="20">
    <source>
        <dbReference type="PROSITE" id="PS51194"/>
    </source>
</evidence>
<dbReference type="InterPro" id="IPR014001">
    <property type="entry name" value="Helicase_ATP-bd"/>
</dbReference>
<feature type="domain" description="Helicase ATP-binding" evidence="19">
    <location>
        <begin position="178"/>
        <end position="337"/>
    </location>
</feature>
<comment type="subcellular location">
    <subcellularLocation>
        <location evidence="16">Cell membrane</location>
        <topology evidence="16">Peripheral membrane protein</topology>
        <orientation evidence="16">Cytoplasmic side</orientation>
    </subcellularLocation>
    <subcellularLocation>
        <location evidence="16">Cytoplasm</location>
    </subcellularLocation>
    <subcellularLocation>
        <location evidence="2">Membrane</location>
        <topology evidence="2">Peripheral membrane protein</topology>
    </subcellularLocation>
    <text evidence="16">Distribution is 50-50.</text>
</comment>
<evidence type="ECO:0000256" key="13">
    <source>
        <dbReference type="ARBA" id="ARBA00022967"/>
    </source>
</evidence>
<dbReference type="NCBIfam" id="TIGR00963">
    <property type="entry name" value="secA"/>
    <property type="match status" value="1"/>
</dbReference>
<dbReference type="RefSeq" id="WP_345333750.1">
    <property type="nucleotide sequence ID" value="NZ_BAABJI010000004.1"/>
</dbReference>
<dbReference type="PRINTS" id="PR00906">
    <property type="entry name" value="SECA"/>
</dbReference>
<evidence type="ECO:0000256" key="3">
    <source>
        <dbReference type="ARBA" id="ARBA00007650"/>
    </source>
</evidence>
<comment type="cofactor">
    <cofactor evidence="1">
        <name>Zn(2+)</name>
        <dbReference type="ChEBI" id="CHEBI:29105"/>
    </cofactor>
</comment>
<keyword evidence="6 16" id="KW-0963">Cytoplasm</keyword>
<dbReference type="SUPFAM" id="SSF81886">
    <property type="entry name" value="Helical scaffold and wing domains of SecA"/>
    <property type="match status" value="1"/>
</dbReference>
<evidence type="ECO:0000256" key="18">
    <source>
        <dbReference type="SAM" id="MobiDB-lite"/>
    </source>
</evidence>
<evidence type="ECO:0000259" key="21">
    <source>
        <dbReference type="PROSITE" id="PS51196"/>
    </source>
</evidence>
<evidence type="ECO:0000256" key="14">
    <source>
        <dbReference type="ARBA" id="ARBA00023010"/>
    </source>
</evidence>
<feature type="domain" description="SecA family profile" evidence="21">
    <location>
        <begin position="2"/>
        <end position="772"/>
    </location>
</feature>
<keyword evidence="11 16" id="KW-0067">ATP-binding</keyword>
<evidence type="ECO:0000256" key="17">
    <source>
        <dbReference type="RuleBase" id="RU003874"/>
    </source>
</evidence>
<feature type="binding site" evidence="16">
    <location>
        <begin position="194"/>
        <end position="198"/>
    </location>
    <ligand>
        <name>ATP</name>
        <dbReference type="ChEBI" id="CHEBI:30616"/>
    </ligand>
</feature>
<dbReference type="NCBIfam" id="NF009536">
    <property type="entry name" value="PRK12901.1"/>
    <property type="match status" value="1"/>
</dbReference>
<dbReference type="PROSITE" id="PS51196">
    <property type="entry name" value="SECA_MOTOR_DEAD"/>
    <property type="match status" value="1"/>
</dbReference>
<dbReference type="SUPFAM" id="SSF52540">
    <property type="entry name" value="P-loop containing nucleoside triphosphate hydrolases"/>
    <property type="match status" value="2"/>
</dbReference>
<feature type="region of interest" description="Disordered" evidence="18">
    <location>
        <begin position="1061"/>
        <end position="1103"/>
    </location>
</feature>
<comment type="catalytic activity">
    <reaction evidence="16">
        <text>ATP + H2O + cellular proteinSide 1 = ADP + phosphate + cellular proteinSide 2.</text>
        <dbReference type="EC" id="7.4.2.8"/>
    </reaction>
</comment>
<dbReference type="Pfam" id="PF07516">
    <property type="entry name" value="SecA_SW"/>
    <property type="match status" value="1"/>
</dbReference>
<dbReference type="PANTHER" id="PTHR30612:SF0">
    <property type="entry name" value="CHLOROPLAST PROTEIN-TRANSPORTING ATPASE"/>
    <property type="match status" value="1"/>
</dbReference>
<dbReference type="SMART" id="SM00957">
    <property type="entry name" value="SecA_DEAD"/>
    <property type="match status" value="1"/>
</dbReference>
<dbReference type="InterPro" id="IPR044722">
    <property type="entry name" value="SecA_SF2_C"/>
</dbReference>
<dbReference type="Gene3D" id="1.10.3060.10">
    <property type="entry name" value="Helical scaffold and wing domains of SecA"/>
    <property type="match status" value="1"/>
</dbReference>
<dbReference type="Gene3D" id="3.40.50.300">
    <property type="entry name" value="P-loop containing nucleotide triphosphate hydrolases"/>
    <property type="match status" value="2"/>
</dbReference>
<dbReference type="InterPro" id="IPR014018">
    <property type="entry name" value="SecA_motor_DEAD"/>
</dbReference>
<comment type="similarity">
    <text evidence="3 16 17">Belongs to the SecA family.</text>
</comment>
<keyword evidence="13 16" id="KW-1278">Translocase</keyword>
<dbReference type="Pfam" id="PF02810">
    <property type="entry name" value="SEC-C"/>
    <property type="match status" value="1"/>
</dbReference>
<dbReference type="PROSITE" id="PS01312">
    <property type="entry name" value="SECA"/>
    <property type="match status" value="1"/>
</dbReference>
<dbReference type="InterPro" id="IPR011130">
    <property type="entry name" value="SecA_preprotein_X-link_dom"/>
</dbReference>
<proteinExistence type="inferred from homology"/>
<dbReference type="Proteomes" id="UP001501436">
    <property type="component" value="Unassembled WGS sequence"/>
</dbReference>
<evidence type="ECO:0000256" key="15">
    <source>
        <dbReference type="ARBA" id="ARBA00023136"/>
    </source>
</evidence>
<evidence type="ECO:0000256" key="7">
    <source>
        <dbReference type="ARBA" id="ARBA00022519"/>
    </source>
</evidence>
<evidence type="ECO:0000256" key="8">
    <source>
        <dbReference type="ARBA" id="ARBA00022723"/>
    </source>
</evidence>
<evidence type="ECO:0000256" key="5">
    <source>
        <dbReference type="ARBA" id="ARBA00022475"/>
    </source>
</evidence>
<keyword evidence="4 16" id="KW-0813">Transport</keyword>
<dbReference type="Pfam" id="PF07517">
    <property type="entry name" value="SecA_DEAD"/>
    <property type="match status" value="1"/>
</dbReference>
<protein>
    <recommendedName>
        <fullName evidence="16 17">Protein translocase subunit SecA</fullName>
        <ecNumber evidence="16">7.4.2.8</ecNumber>
    </recommendedName>
</protein>
<comment type="caution">
    <text evidence="22">The sequence shown here is derived from an EMBL/GenBank/DDBJ whole genome shotgun (WGS) entry which is preliminary data.</text>
</comment>
<dbReference type="HAMAP" id="MF_01382">
    <property type="entry name" value="SecA"/>
    <property type="match status" value="1"/>
</dbReference>
<gene>
    <name evidence="16 22" type="primary">secA</name>
    <name evidence="22" type="ORF">GCM10023313_37160</name>
</gene>
<name>A0ABP9G5H6_9SPHI</name>
<evidence type="ECO:0000313" key="23">
    <source>
        <dbReference type="Proteomes" id="UP001501436"/>
    </source>
</evidence>
<dbReference type="Gene3D" id="3.90.1440.10">
    <property type="entry name" value="SecA, preprotein cross-linking domain"/>
    <property type="match status" value="1"/>
</dbReference>
<dbReference type="SMART" id="SM00490">
    <property type="entry name" value="HELICc"/>
    <property type="match status" value="1"/>
</dbReference>
<feature type="binding site" evidence="16">
    <location>
        <position position="694"/>
    </location>
    <ligand>
        <name>ATP</name>
        <dbReference type="ChEBI" id="CHEBI:30616"/>
    </ligand>
</feature>
<evidence type="ECO:0000256" key="2">
    <source>
        <dbReference type="ARBA" id="ARBA00004170"/>
    </source>
</evidence>
<dbReference type="InterPro" id="IPR020937">
    <property type="entry name" value="SecA_CS"/>
</dbReference>
<dbReference type="PROSITE" id="PS51194">
    <property type="entry name" value="HELICASE_CTER"/>
    <property type="match status" value="1"/>
</dbReference>
<feature type="compositionally biased region" description="Basic and acidic residues" evidence="18">
    <location>
        <begin position="1063"/>
        <end position="1082"/>
    </location>
</feature>
<keyword evidence="7" id="KW-0997">Cell inner membrane</keyword>
<dbReference type="EC" id="7.4.2.8" evidence="16"/>
<evidence type="ECO:0000256" key="10">
    <source>
        <dbReference type="ARBA" id="ARBA00022833"/>
    </source>
</evidence>
<keyword evidence="23" id="KW-1185">Reference proteome</keyword>
<feature type="binding site" evidence="16">
    <location>
        <position position="176"/>
    </location>
    <ligand>
        <name>ATP</name>
        <dbReference type="ChEBI" id="CHEBI:30616"/>
    </ligand>
</feature>
<evidence type="ECO:0000256" key="12">
    <source>
        <dbReference type="ARBA" id="ARBA00022927"/>
    </source>
</evidence>
<dbReference type="InterPro" id="IPR036266">
    <property type="entry name" value="SecA_Wing/Scaffold_sf"/>
</dbReference>
<dbReference type="EMBL" id="BAABJI010000004">
    <property type="protein sequence ID" value="GAA4929034.1"/>
    <property type="molecule type" value="Genomic_DNA"/>
</dbReference>
<reference evidence="23" key="1">
    <citation type="journal article" date="2019" name="Int. J. Syst. Evol. Microbiol.">
        <title>The Global Catalogue of Microorganisms (GCM) 10K type strain sequencing project: providing services to taxonomists for standard genome sequencing and annotation.</title>
        <authorList>
            <consortium name="The Broad Institute Genomics Platform"/>
            <consortium name="The Broad Institute Genome Sequencing Center for Infectious Disease"/>
            <person name="Wu L."/>
            <person name="Ma J."/>
        </authorList>
    </citation>
    <scope>NUCLEOTIDE SEQUENCE [LARGE SCALE GENOMIC DNA]</scope>
    <source>
        <strain evidence="23">JCM 18283</strain>
    </source>
</reference>
<evidence type="ECO:0000256" key="6">
    <source>
        <dbReference type="ARBA" id="ARBA00022490"/>
    </source>
</evidence>
<dbReference type="InterPro" id="IPR036670">
    <property type="entry name" value="SecA_X-link_sf"/>
</dbReference>
<dbReference type="InterPro" id="IPR027417">
    <property type="entry name" value="P-loop_NTPase"/>
</dbReference>
<comment type="function">
    <text evidence="16">Part of the Sec protein translocase complex. Interacts with the SecYEG preprotein conducting channel. Has a central role in coupling the hydrolysis of ATP to the transfer of proteins into and across the cell membrane, serving as an ATP-driven molecular motor driving the stepwise translocation of polypeptide chains across the membrane.</text>
</comment>
<evidence type="ECO:0000256" key="4">
    <source>
        <dbReference type="ARBA" id="ARBA00022448"/>
    </source>
</evidence>